<dbReference type="InterPro" id="IPR039422">
    <property type="entry name" value="MarR/SlyA-like"/>
</dbReference>
<gene>
    <name evidence="2" type="ORF">SAMN05443244_1542</name>
</gene>
<dbReference type="Gene3D" id="1.10.10.10">
    <property type="entry name" value="Winged helix-like DNA-binding domain superfamily/Winged helix DNA-binding domain"/>
    <property type="match status" value="1"/>
</dbReference>
<evidence type="ECO:0000313" key="2">
    <source>
        <dbReference type="EMBL" id="SEB68211.1"/>
    </source>
</evidence>
<proteinExistence type="predicted"/>
<dbReference type="PANTHER" id="PTHR33164">
    <property type="entry name" value="TRANSCRIPTIONAL REGULATOR, MARR FAMILY"/>
    <property type="match status" value="1"/>
</dbReference>
<dbReference type="PRINTS" id="PR00598">
    <property type="entry name" value="HTHMARR"/>
</dbReference>
<evidence type="ECO:0000313" key="3">
    <source>
        <dbReference type="Proteomes" id="UP000182409"/>
    </source>
</evidence>
<protein>
    <submittedName>
        <fullName evidence="2">Transcriptional regulator, MarR family</fullName>
    </submittedName>
</protein>
<dbReference type="InterPro" id="IPR036390">
    <property type="entry name" value="WH_DNA-bd_sf"/>
</dbReference>
<dbReference type="OrthoDB" id="117723at2"/>
<name>A0A1H4LBU4_9BACT</name>
<dbReference type="SUPFAM" id="SSF46785">
    <property type="entry name" value="Winged helix' DNA-binding domain"/>
    <property type="match status" value="1"/>
</dbReference>
<dbReference type="InterPro" id="IPR000835">
    <property type="entry name" value="HTH_MarR-typ"/>
</dbReference>
<dbReference type="EMBL" id="FNSD01000001">
    <property type="protein sequence ID" value="SEB68211.1"/>
    <property type="molecule type" value="Genomic_DNA"/>
</dbReference>
<sequence>MRKSKQEIRDAQAKGIAVSMKRLITGYRSLLEADLEEEGVTLAQLRMLNALQEQPETSAADLSRICYITPQSMQAVVQRAEKEGWITRTPSPQNRRVLTASLTPKGRRVLERGMELWSGIARQTWDGAKLSEMEMLNALLAAAVDRLQPHLDALHGKSASHRKTA</sequence>
<dbReference type="GO" id="GO:0006950">
    <property type="term" value="P:response to stress"/>
    <property type="evidence" value="ECO:0007669"/>
    <property type="project" value="TreeGrafter"/>
</dbReference>
<dbReference type="SMART" id="SM00347">
    <property type="entry name" value="HTH_MARR"/>
    <property type="match status" value="1"/>
</dbReference>
<evidence type="ECO:0000259" key="1">
    <source>
        <dbReference type="PROSITE" id="PS50995"/>
    </source>
</evidence>
<dbReference type="InterPro" id="IPR036388">
    <property type="entry name" value="WH-like_DNA-bd_sf"/>
</dbReference>
<organism evidence="2 3">
    <name type="scientific">Terriglobus roseus</name>
    <dbReference type="NCBI Taxonomy" id="392734"/>
    <lineage>
        <taxon>Bacteria</taxon>
        <taxon>Pseudomonadati</taxon>
        <taxon>Acidobacteriota</taxon>
        <taxon>Terriglobia</taxon>
        <taxon>Terriglobales</taxon>
        <taxon>Acidobacteriaceae</taxon>
        <taxon>Terriglobus</taxon>
    </lineage>
</organism>
<dbReference type="AlphaFoldDB" id="A0A1H4LBU4"/>
<dbReference type="RefSeq" id="WP_074653120.1">
    <property type="nucleotide sequence ID" value="NZ_FNSD01000001.1"/>
</dbReference>
<dbReference type="PROSITE" id="PS50995">
    <property type="entry name" value="HTH_MARR_2"/>
    <property type="match status" value="1"/>
</dbReference>
<accession>A0A1H4LBU4</accession>
<dbReference type="Proteomes" id="UP000182409">
    <property type="component" value="Unassembled WGS sequence"/>
</dbReference>
<dbReference type="GO" id="GO:0003700">
    <property type="term" value="F:DNA-binding transcription factor activity"/>
    <property type="evidence" value="ECO:0007669"/>
    <property type="project" value="InterPro"/>
</dbReference>
<reference evidence="2 3" key="1">
    <citation type="submission" date="2016-10" db="EMBL/GenBank/DDBJ databases">
        <authorList>
            <person name="de Groot N.N."/>
        </authorList>
    </citation>
    <scope>NUCLEOTIDE SEQUENCE [LARGE SCALE GENOMIC DNA]</scope>
    <source>
        <strain evidence="2 3">AB35.6</strain>
    </source>
</reference>
<dbReference type="Pfam" id="PF12802">
    <property type="entry name" value="MarR_2"/>
    <property type="match status" value="1"/>
</dbReference>
<feature type="domain" description="HTH marR-type" evidence="1">
    <location>
        <begin position="1"/>
        <end position="145"/>
    </location>
</feature>
<dbReference type="PANTHER" id="PTHR33164:SF43">
    <property type="entry name" value="HTH-TYPE TRANSCRIPTIONAL REPRESSOR YETL"/>
    <property type="match status" value="1"/>
</dbReference>